<dbReference type="Proteomes" id="UP001172673">
    <property type="component" value="Unassembled WGS sequence"/>
</dbReference>
<dbReference type="GO" id="GO:0005524">
    <property type="term" value="F:ATP binding"/>
    <property type="evidence" value="ECO:0007669"/>
    <property type="project" value="InterPro"/>
</dbReference>
<dbReference type="GO" id="GO:0004672">
    <property type="term" value="F:protein kinase activity"/>
    <property type="evidence" value="ECO:0007669"/>
    <property type="project" value="InterPro"/>
</dbReference>
<dbReference type="EMBL" id="JAPDRK010000002">
    <property type="protein sequence ID" value="KAJ9615319.1"/>
    <property type="molecule type" value="Genomic_DNA"/>
</dbReference>
<dbReference type="Gene3D" id="1.10.510.10">
    <property type="entry name" value="Transferase(Phosphotransferase) domain 1"/>
    <property type="match status" value="1"/>
</dbReference>
<dbReference type="PANTHER" id="PTHR44167:SF24">
    <property type="entry name" value="SERINE_THREONINE-PROTEIN KINASE CHK2"/>
    <property type="match status" value="1"/>
</dbReference>
<comment type="caution">
    <text evidence="2">The sequence shown here is derived from an EMBL/GenBank/DDBJ whole genome shotgun (WGS) entry which is preliminary data.</text>
</comment>
<dbReference type="PROSITE" id="PS50011">
    <property type="entry name" value="PROTEIN_KINASE_DOM"/>
    <property type="match status" value="1"/>
</dbReference>
<dbReference type="SMART" id="SM00220">
    <property type="entry name" value="S_TKc"/>
    <property type="match status" value="1"/>
</dbReference>
<name>A0AA38XKT8_9EURO</name>
<accession>A0AA38XKT8</accession>
<reference evidence="2" key="1">
    <citation type="submission" date="2022-10" db="EMBL/GenBank/DDBJ databases">
        <title>Culturing micro-colonial fungi from biological soil crusts in the Mojave desert and describing Neophaeococcomyces mojavensis, and introducing the new genera and species Taxawa tesnikishii.</title>
        <authorList>
            <person name="Kurbessoian T."/>
            <person name="Stajich J.E."/>
        </authorList>
    </citation>
    <scope>NUCLEOTIDE SEQUENCE</scope>
    <source>
        <strain evidence="2">TK_41</strain>
    </source>
</reference>
<dbReference type="PANTHER" id="PTHR44167">
    <property type="entry name" value="OVARIAN-SPECIFIC SERINE/THREONINE-PROTEIN KINASE LOK-RELATED"/>
    <property type="match status" value="1"/>
</dbReference>
<dbReference type="InterPro" id="IPR008271">
    <property type="entry name" value="Ser/Thr_kinase_AS"/>
</dbReference>
<evidence type="ECO:0000259" key="1">
    <source>
        <dbReference type="PROSITE" id="PS50011"/>
    </source>
</evidence>
<dbReference type="Gene3D" id="3.30.200.20">
    <property type="entry name" value="Phosphorylase Kinase, domain 1"/>
    <property type="match status" value="1"/>
</dbReference>
<dbReference type="InterPro" id="IPR000719">
    <property type="entry name" value="Prot_kinase_dom"/>
</dbReference>
<dbReference type="SUPFAM" id="SSF56112">
    <property type="entry name" value="Protein kinase-like (PK-like)"/>
    <property type="match status" value="1"/>
</dbReference>
<keyword evidence="3" id="KW-1185">Reference proteome</keyword>
<organism evidence="2 3">
    <name type="scientific">Cladophialophora chaetospira</name>
    <dbReference type="NCBI Taxonomy" id="386627"/>
    <lineage>
        <taxon>Eukaryota</taxon>
        <taxon>Fungi</taxon>
        <taxon>Dikarya</taxon>
        <taxon>Ascomycota</taxon>
        <taxon>Pezizomycotina</taxon>
        <taxon>Eurotiomycetes</taxon>
        <taxon>Chaetothyriomycetidae</taxon>
        <taxon>Chaetothyriales</taxon>
        <taxon>Herpotrichiellaceae</taxon>
        <taxon>Cladophialophora</taxon>
    </lineage>
</organism>
<evidence type="ECO:0000313" key="3">
    <source>
        <dbReference type="Proteomes" id="UP001172673"/>
    </source>
</evidence>
<evidence type="ECO:0000313" key="2">
    <source>
        <dbReference type="EMBL" id="KAJ9615319.1"/>
    </source>
</evidence>
<proteinExistence type="predicted"/>
<gene>
    <name evidence="2" type="ORF">H2200_001394</name>
</gene>
<protein>
    <recommendedName>
        <fullName evidence="1">Protein kinase domain-containing protein</fullName>
    </recommendedName>
</protein>
<dbReference type="Pfam" id="PF00069">
    <property type="entry name" value="Pkinase"/>
    <property type="match status" value="1"/>
</dbReference>
<sequence length="558" mass="62222">MANLDEEGPETIPNSPDTLLLEDSFFSPKTNARLRGDFARLVPVNHNAVLAFHSIAERVKLEPDWQPHIRRFLFIEDTPRAVSPEWDGASDTNSDATSPLPTQVLTGYYRLSLDLISNHPRLGWVIGSGRRDLPNGGVDLLLTLQRNKDHVHGRHARLMHAQNGALMLVAGKGKPVTVNGIERLDGSQRVMGSVRTALAFGNLSYSLEFTGLNETSYRDKLGELFTKLNPDGDIPPMSLELTPLEHHHELHGFLIHSPFASGASGVVSAGFEKSTGQAVAIKRVKRTPATVARIQLEIQIYRKIGDHPNLCHLMADFYSGGDQYSTGKSKINDVYLVHSPLARQTFLDLMVSKKPYDIRLSAFYQVLKGLAHLHQHGIMHRDLKPTNMMVVSYQPVHAIIIDYGSATFDTTSVDHYCGTIAYLAPEVLKLKYDKNKHLRHDAYDCRVDIWSMGLSGYQLFFQEACRWEKGASSAAQKDIIRRLRSRPGSIAGLLERMLSWSNVERPSADEVLQHHKIWSKLGDIDNAAATDEAYQPSAAAKRLKAPLQRQVSPSKSHT</sequence>
<dbReference type="PROSITE" id="PS00108">
    <property type="entry name" value="PROTEIN_KINASE_ST"/>
    <property type="match status" value="1"/>
</dbReference>
<feature type="domain" description="Protein kinase" evidence="1">
    <location>
        <begin position="253"/>
        <end position="517"/>
    </location>
</feature>
<dbReference type="InterPro" id="IPR011009">
    <property type="entry name" value="Kinase-like_dom_sf"/>
</dbReference>
<dbReference type="AlphaFoldDB" id="A0AA38XKT8"/>